<organism evidence="13 14">
    <name type="scientific">Pantoea coffeiphila</name>
    <dbReference type="NCBI Taxonomy" id="1465635"/>
    <lineage>
        <taxon>Bacteria</taxon>
        <taxon>Pseudomonadati</taxon>
        <taxon>Pseudomonadota</taxon>
        <taxon>Gammaproteobacteria</taxon>
        <taxon>Enterobacterales</taxon>
        <taxon>Erwiniaceae</taxon>
        <taxon>Pantoea</taxon>
    </lineage>
</organism>
<accession>A0A2S9II21</accession>
<dbReference type="Gene3D" id="3.40.50.620">
    <property type="entry name" value="HUPs"/>
    <property type="match status" value="1"/>
</dbReference>
<evidence type="ECO:0000256" key="10">
    <source>
        <dbReference type="ARBA" id="ARBA00048721"/>
    </source>
</evidence>
<gene>
    <name evidence="11" type="primary">nadD</name>
    <name evidence="13" type="ORF">CQW29_02055</name>
</gene>
<dbReference type="PANTHER" id="PTHR39321:SF3">
    <property type="entry name" value="PHOSPHOPANTETHEINE ADENYLYLTRANSFERASE"/>
    <property type="match status" value="1"/>
</dbReference>
<dbReference type="InterPro" id="IPR005248">
    <property type="entry name" value="NadD/NMNAT"/>
</dbReference>
<dbReference type="NCBIfam" id="NF000839">
    <property type="entry name" value="PRK00071.1-1"/>
    <property type="match status" value="1"/>
</dbReference>
<evidence type="ECO:0000259" key="12">
    <source>
        <dbReference type="Pfam" id="PF01467"/>
    </source>
</evidence>
<evidence type="ECO:0000313" key="13">
    <source>
        <dbReference type="EMBL" id="PRD17438.1"/>
    </source>
</evidence>
<evidence type="ECO:0000256" key="11">
    <source>
        <dbReference type="HAMAP-Rule" id="MF_00244"/>
    </source>
</evidence>
<dbReference type="HAMAP" id="MF_00244">
    <property type="entry name" value="NaMN_adenylyltr"/>
    <property type="match status" value="1"/>
</dbReference>
<keyword evidence="4 11" id="KW-0662">Pyridine nucleotide biosynthesis</keyword>
<dbReference type="EMBL" id="PDET01000001">
    <property type="protein sequence ID" value="PRD17438.1"/>
    <property type="molecule type" value="Genomic_DNA"/>
</dbReference>
<dbReference type="NCBIfam" id="TIGR00482">
    <property type="entry name" value="nicotinate (nicotinamide) nucleotide adenylyltransferase"/>
    <property type="match status" value="1"/>
</dbReference>
<protein>
    <recommendedName>
        <fullName evidence="11">Probable nicotinate-nucleotide adenylyltransferase</fullName>
        <ecNumber evidence="11">2.7.7.18</ecNumber>
    </recommendedName>
    <alternativeName>
        <fullName evidence="11">Deamido-NAD(+) diphosphorylase</fullName>
    </alternativeName>
    <alternativeName>
        <fullName evidence="11">Deamido-NAD(+) pyrophosphorylase</fullName>
    </alternativeName>
    <alternativeName>
        <fullName evidence="11">Nicotinate mononucleotide adenylyltransferase</fullName>
        <shortName evidence="11">NaMN adenylyltransferase</shortName>
    </alternativeName>
</protein>
<dbReference type="Pfam" id="PF01467">
    <property type="entry name" value="CTP_transf_like"/>
    <property type="match status" value="1"/>
</dbReference>
<keyword evidence="5 11" id="KW-0808">Transferase</keyword>
<dbReference type="UniPathway" id="UPA00253">
    <property type="reaction ID" value="UER00332"/>
</dbReference>
<evidence type="ECO:0000256" key="2">
    <source>
        <dbReference type="ARBA" id="ARBA00005019"/>
    </source>
</evidence>
<evidence type="ECO:0000256" key="4">
    <source>
        <dbReference type="ARBA" id="ARBA00022642"/>
    </source>
</evidence>
<dbReference type="FunFam" id="3.40.50.620:FF:000039">
    <property type="entry name" value="Probable nicotinate-nucleotide adenylyltransferase"/>
    <property type="match status" value="1"/>
</dbReference>
<dbReference type="GO" id="GO:0009435">
    <property type="term" value="P:NAD+ biosynthetic process"/>
    <property type="evidence" value="ECO:0007669"/>
    <property type="project" value="UniProtKB-UniRule"/>
</dbReference>
<dbReference type="CDD" id="cd02165">
    <property type="entry name" value="NMNAT"/>
    <property type="match status" value="1"/>
</dbReference>
<comment type="caution">
    <text evidence="13">The sequence shown here is derived from an EMBL/GenBank/DDBJ whole genome shotgun (WGS) entry which is preliminary data.</text>
</comment>
<evidence type="ECO:0000256" key="1">
    <source>
        <dbReference type="ARBA" id="ARBA00002324"/>
    </source>
</evidence>
<evidence type="ECO:0000256" key="9">
    <source>
        <dbReference type="ARBA" id="ARBA00023027"/>
    </source>
</evidence>
<comment type="similarity">
    <text evidence="3 11">Belongs to the NadD family.</text>
</comment>
<keyword evidence="14" id="KW-1185">Reference proteome</keyword>
<evidence type="ECO:0000256" key="3">
    <source>
        <dbReference type="ARBA" id="ARBA00009014"/>
    </source>
</evidence>
<reference evidence="13 14" key="1">
    <citation type="submission" date="2017-10" db="EMBL/GenBank/DDBJ databases">
        <title>Draft genome of two endophytic bacteria isolated from 'guarana' Paullinia cupana (Mart.) Ducke.</title>
        <authorList>
            <person name="Siqueira K.A."/>
            <person name="Liotti R.G."/>
            <person name="Mendes T.A."/>
            <person name="Soares M.A."/>
        </authorList>
    </citation>
    <scope>NUCLEOTIDE SEQUENCE [LARGE SCALE GENOMIC DNA]</scope>
    <source>
        <strain evidence="13 14">342</strain>
    </source>
</reference>
<dbReference type="GO" id="GO:0005524">
    <property type="term" value="F:ATP binding"/>
    <property type="evidence" value="ECO:0007669"/>
    <property type="project" value="UniProtKB-KW"/>
</dbReference>
<feature type="domain" description="Cytidyltransferase-like" evidence="12">
    <location>
        <begin position="10"/>
        <end position="190"/>
    </location>
</feature>
<dbReference type="InterPro" id="IPR004821">
    <property type="entry name" value="Cyt_trans-like"/>
</dbReference>
<comment type="pathway">
    <text evidence="2 11">Cofactor biosynthesis; NAD(+) biosynthesis; deamido-NAD(+) from nicotinate D-ribonucleotide: step 1/1.</text>
</comment>
<dbReference type="AlphaFoldDB" id="A0A2S9II21"/>
<dbReference type="GO" id="GO:0004515">
    <property type="term" value="F:nicotinate-nucleotide adenylyltransferase activity"/>
    <property type="evidence" value="ECO:0007669"/>
    <property type="project" value="UniProtKB-UniRule"/>
</dbReference>
<comment type="function">
    <text evidence="1 11">Catalyzes the reversible adenylation of nicotinate mononucleotide (NaMN) to nicotinic acid adenine dinucleotide (NaAD).</text>
</comment>
<dbReference type="RefSeq" id="WP_105591036.1">
    <property type="nucleotide sequence ID" value="NZ_PDET01000001.1"/>
</dbReference>
<proteinExistence type="inferred from homology"/>
<dbReference type="NCBIfam" id="NF000840">
    <property type="entry name" value="PRK00071.1-3"/>
    <property type="match status" value="1"/>
</dbReference>
<comment type="catalytic activity">
    <reaction evidence="10 11">
        <text>nicotinate beta-D-ribonucleotide + ATP + H(+) = deamido-NAD(+) + diphosphate</text>
        <dbReference type="Rhea" id="RHEA:22860"/>
        <dbReference type="ChEBI" id="CHEBI:15378"/>
        <dbReference type="ChEBI" id="CHEBI:30616"/>
        <dbReference type="ChEBI" id="CHEBI:33019"/>
        <dbReference type="ChEBI" id="CHEBI:57502"/>
        <dbReference type="ChEBI" id="CHEBI:58437"/>
        <dbReference type="EC" id="2.7.7.18"/>
    </reaction>
</comment>
<evidence type="ECO:0000256" key="7">
    <source>
        <dbReference type="ARBA" id="ARBA00022741"/>
    </source>
</evidence>
<evidence type="ECO:0000256" key="5">
    <source>
        <dbReference type="ARBA" id="ARBA00022679"/>
    </source>
</evidence>
<dbReference type="OrthoDB" id="5295945at2"/>
<dbReference type="Proteomes" id="UP000239181">
    <property type="component" value="Unassembled WGS sequence"/>
</dbReference>
<evidence type="ECO:0000256" key="6">
    <source>
        <dbReference type="ARBA" id="ARBA00022695"/>
    </source>
</evidence>
<dbReference type="InterPro" id="IPR014729">
    <property type="entry name" value="Rossmann-like_a/b/a_fold"/>
</dbReference>
<name>A0A2S9II21_9GAMM</name>
<keyword evidence="9 11" id="KW-0520">NAD</keyword>
<keyword evidence="7 11" id="KW-0547">Nucleotide-binding</keyword>
<keyword evidence="8 11" id="KW-0067">ATP-binding</keyword>
<dbReference type="NCBIfam" id="TIGR00125">
    <property type="entry name" value="cyt_tran_rel"/>
    <property type="match status" value="1"/>
</dbReference>
<evidence type="ECO:0000256" key="8">
    <source>
        <dbReference type="ARBA" id="ARBA00022840"/>
    </source>
</evidence>
<sequence length="226" mass="25762">MSDKIELHALYGGTFDPIHYGHLKPVEALAALAGLHTVTLLPNNVPPHRPQPEASPAQRIEMVRLAIADNPLFDLDLREMQRNTPSFTVDTLDELRQERGVKQPLAFIIGQDSLLTLHKWHRWQDLLSLCHLLVCQRPGYSREMTTPEQQQWLEKHLAKRPEELHQQPAGKVFLAETPLVSISATEIRDRLHQGHPDADLLPPSVSEFIAREGLYRNPNPHAILRR</sequence>
<dbReference type="PANTHER" id="PTHR39321">
    <property type="entry name" value="NICOTINATE-NUCLEOTIDE ADENYLYLTRANSFERASE-RELATED"/>
    <property type="match status" value="1"/>
</dbReference>
<dbReference type="EC" id="2.7.7.18" evidence="11"/>
<keyword evidence="6 11" id="KW-0548">Nucleotidyltransferase</keyword>
<evidence type="ECO:0000313" key="14">
    <source>
        <dbReference type="Proteomes" id="UP000239181"/>
    </source>
</evidence>
<dbReference type="SUPFAM" id="SSF52374">
    <property type="entry name" value="Nucleotidylyl transferase"/>
    <property type="match status" value="1"/>
</dbReference>